<gene>
    <name evidence="3" type="ORF">BCIN_16g00140</name>
</gene>
<dbReference type="GeneID" id="5435729"/>
<keyword evidence="4" id="KW-1185">Reference proteome</keyword>
<feature type="compositionally biased region" description="Basic and acidic residues" evidence="1">
    <location>
        <begin position="64"/>
        <end position="90"/>
    </location>
</feature>
<proteinExistence type="predicted"/>
<evidence type="ECO:0000256" key="2">
    <source>
        <dbReference type="SAM" id="Phobius"/>
    </source>
</evidence>
<feature type="region of interest" description="Disordered" evidence="1">
    <location>
        <begin position="216"/>
        <end position="240"/>
    </location>
</feature>
<evidence type="ECO:0000256" key="1">
    <source>
        <dbReference type="SAM" id="MobiDB-lite"/>
    </source>
</evidence>
<dbReference type="VEuPathDB" id="FungiDB:Bcin16g00140"/>
<accession>A0A384K5P4</accession>
<feature type="compositionally biased region" description="Polar residues" evidence="1">
    <location>
        <begin position="53"/>
        <end position="62"/>
    </location>
</feature>
<keyword evidence="2" id="KW-0812">Transmembrane</keyword>
<dbReference type="EMBL" id="CP009820">
    <property type="protein sequence ID" value="ATZ58145.1"/>
    <property type="molecule type" value="Genomic_DNA"/>
</dbReference>
<feature type="compositionally biased region" description="Acidic residues" evidence="1">
    <location>
        <begin position="103"/>
        <end position="115"/>
    </location>
</feature>
<feature type="compositionally biased region" description="Basic and acidic residues" evidence="1">
    <location>
        <begin position="121"/>
        <end position="139"/>
    </location>
</feature>
<reference evidence="3 4" key="3">
    <citation type="journal article" date="2017" name="Mol. Plant Pathol.">
        <title>A gapless genome sequence of the fungus Botrytis cinerea.</title>
        <authorList>
            <person name="Van Kan J.A."/>
            <person name="Stassen J.H."/>
            <person name="Mosbach A."/>
            <person name="Van Der Lee T.A."/>
            <person name="Faino L."/>
            <person name="Farmer A.D."/>
            <person name="Papasotiriou D.G."/>
            <person name="Zhou S."/>
            <person name="Seidl M.F."/>
            <person name="Cottam E."/>
            <person name="Edel D."/>
            <person name="Hahn M."/>
            <person name="Schwartz D.C."/>
            <person name="Dietrich R.A."/>
            <person name="Widdison S."/>
            <person name="Scalliet G."/>
        </authorList>
    </citation>
    <scope>NUCLEOTIDE SEQUENCE [LARGE SCALE GENOMIC DNA]</scope>
    <source>
        <strain evidence="3 4">B05.10</strain>
    </source>
</reference>
<dbReference type="RefSeq" id="XP_024553583.1">
    <property type="nucleotide sequence ID" value="XM_024697767.1"/>
</dbReference>
<dbReference type="Proteomes" id="UP000001798">
    <property type="component" value="Chromosome 16"/>
</dbReference>
<feature type="region of interest" description="Disordered" evidence="1">
    <location>
        <begin position="51"/>
        <end position="191"/>
    </location>
</feature>
<dbReference type="KEGG" id="bfu:BCIN_16g00140"/>
<reference evidence="3 4" key="2">
    <citation type="journal article" date="2012" name="Eukaryot. Cell">
        <title>Genome update of Botrytis cinerea strains B05.10 and T4.</title>
        <authorList>
            <person name="Staats M."/>
            <person name="van Kan J.A."/>
        </authorList>
    </citation>
    <scope>NUCLEOTIDE SEQUENCE [LARGE SCALE GENOMIC DNA]</scope>
    <source>
        <strain evidence="3 4">B05.10</strain>
    </source>
</reference>
<dbReference type="AlphaFoldDB" id="A0A384K5P4"/>
<sequence>MFQKNHQFKEEYVVIISVHNSSRSQYTPITTAHDISIEAGLSNFAALAKDTRTSNLDPSSSDTDAEKTKVENKDEEDGNGKFERIHRQPPRDTNVIFDGGSDANDEPVSESEFESDFMVRAGDKGEEKSKFRKSLKESRSTIAPEFESESRPQSSFISFSTGIESQSSAAGNSDLDKIEDPYQEDSEDSSSLLLTPTSIAEFVTESDSQSIHQISAKTEIDHGTTSGKGTDANHEAETASQAAAHLDSLDPMNPSVEQDDATRNASIRATINGLQNSTITVCFHIFLSTVFLSILIFFGLLLPQNCRASLLGHPSTITLLSTISLLLF</sequence>
<name>A0A384K5P4_BOTFB</name>
<keyword evidence="2" id="KW-1133">Transmembrane helix</keyword>
<feature type="compositionally biased region" description="Polar residues" evidence="1">
    <location>
        <begin position="151"/>
        <end position="171"/>
    </location>
</feature>
<keyword evidence="2" id="KW-0472">Membrane</keyword>
<feature type="transmembrane region" description="Helical" evidence="2">
    <location>
        <begin position="283"/>
        <end position="303"/>
    </location>
</feature>
<evidence type="ECO:0000313" key="3">
    <source>
        <dbReference type="EMBL" id="ATZ58145.1"/>
    </source>
</evidence>
<organism evidence="3 4">
    <name type="scientific">Botryotinia fuckeliana (strain B05.10)</name>
    <name type="common">Noble rot fungus</name>
    <name type="synonym">Botrytis cinerea</name>
    <dbReference type="NCBI Taxonomy" id="332648"/>
    <lineage>
        <taxon>Eukaryota</taxon>
        <taxon>Fungi</taxon>
        <taxon>Dikarya</taxon>
        <taxon>Ascomycota</taxon>
        <taxon>Pezizomycotina</taxon>
        <taxon>Leotiomycetes</taxon>
        <taxon>Helotiales</taxon>
        <taxon>Sclerotiniaceae</taxon>
        <taxon>Botrytis</taxon>
    </lineage>
</organism>
<reference evidence="3 4" key="1">
    <citation type="journal article" date="2011" name="PLoS Genet.">
        <title>Genomic analysis of the necrotrophic fungal pathogens Sclerotinia sclerotiorum and Botrytis cinerea.</title>
        <authorList>
            <person name="Amselem J."/>
            <person name="Cuomo C.A."/>
            <person name="van Kan J.A."/>
            <person name="Viaud M."/>
            <person name="Benito E.P."/>
            <person name="Couloux A."/>
            <person name="Coutinho P.M."/>
            <person name="de Vries R.P."/>
            <person name="Dyer P.S."/>
            <person name="Fillinger S."/>
            <person name="Fournier E."/>
            <person name="Gout L."/>
            <person name="Hahn M."/>
            <person name="Kohn L."/>
            <person name="Lapalu N."/>
            <person name="Plummer K.M."/>
            <person name="Pradier J.M."/>
            <person name="Quevillon E."/>
            <person name="Sharon A."/>
            <person name="Simon A."/>
            <person name="ten Have A."/>
            <person name="Tudzynski B."/>
            <person name="Tudzynski P."/>
            <person name="Wincker P."/>
            <person name="Andrew M."/>
            <person name="Anthouard V."/>
            <person name="Beever R.E."/>
            <person name="Beffa R."/>
            <person name="Benoit I."/>
            <person name="Bouzid O."/>
            <person name="Brault B."/>
            <person name="Chen Z."/>
            <person name="Choquer M."/>
            <person name="Collemare J."/>
            <person name="Cotton P."/>
            <person name="Danchin E.G."/>
            <person name="Da Silva C."/>
            <person name="Gautier A."/>
            <person name="Giraud C."/>
            <person name="Giraud T."/>
            <person name="Gonzalez C."/>
            <person name="Grossetete S."/>
            <person name="Guldener U."/>
            <person name="Henrissat B."/>
            <person name="Howlett B.J."/>
            <person name="Kodira C."/>
            <person name="Kretschmer M."/>
            <person name="Lappartient A."/>
            <person name="Leroch M."/>
            <person name="Levis C."/>
            <person name="Mauceli E."/>
            <person name="Neuveglise C."/>
            <person name="Oeser B."/>
            <person name="Pearson M."/>
            <person name="Poulain J."/>
            <person name="Poussereau N."/>
            <person name="Quesneville H."/>
            <person name="Rascle C."/>
            <person name="Schumacher J."/>
            <person name="Segurens B."/>
            <person name="Sexton A."/>
            <person name="Silva E."/>
            <person name="Sirven C."/>
            <person name="Soanes D.M."/>
            <person name="Talbot N.J."/>
            <person name="Templeton M."/>
            <person name="Yandava C."/>
            <person name="Yarden O."/>
            <person name="Zeng Q."/>
            <person name="Rollins J.A."/>
            <person name="Lebrun M.H."/>
            <person name="Dickman M."/>
        </authorList>
    </citation>
    <scope>NUCLEOTIDE SEQUENCE [LARGE SCALE GENOMIC DNA]</scope>
    <source>
        <strain evidence="3 4">B05.10</strain>
    </source>
</reference>
<protein>
    <submittedName>
        <fullName evidence="3">Uncharacterized protein</fullName>
    </submittedName>
</protein>
<dbReference type="OrthoDB" id="3548762at2759"/>
<evidence type="ECO:0000313" key="4">
    <source>
        <dbReference type="Proteomes" id="UP000001798"/>
    </source>
</evidence>